<sequence length="141" mass="16175">MRMHKNLDPPEFGATAALADMDDHSPTIRLHLWLEGGEGVFFGYGRLLLLDRIERCGSLKKASEEMGMSYRAAWGKIKQTEKVLGFQLIERSGSRRSGYHLTEAGRLVRDKYFEWFSKVESDARARADEIFPWRSKSFGES</sequence>
<dbReference type="Pfam" id="PF00126">
    <property type="entry name" value="HTH_1"/>
    <property type="match status" value="1"/>
</dbReference>
<reference evidence="2 3" key="1">
    <citation type="submission" date="2012-10" db="EMBL/GenBank/DDBJ databases">
        <authorList>
            <person name="Genoscope - CEA"/>
        </authorList>
    </citation>
    <scope>NUCLEOTIDE SEQUENCE [LARGE SCALE GENOMIC DNA]</scope>
    <source>
        <strain evidence="3">AM13 / DSM 14728</strain>
    </source>
</reference>
<evidence type="ECO:0000259" key="1">
    <source>
        <dbReference type="Pfam" id="PF00126"/>
    </source>
</evidence>
<dbReference type="InterPro" id="IPR036388">
    <property type="entry name" value="WH-like_DNA-bd_sf"/>
</dbReference>
<dbReference type="HOGENOM" id="CLU_125440_2_0_7"/>
<organism evidence="2 3">
    <name type="scientific">Maridesulfovibrio hydrothermalis AM13 = DSM 14728</name>
    <dbReference type="NCBI Taxonomy" id="1121451"/>
    <lineage>
        <taxon>Bacteria</taxon>
        <taxon>Pseudomonadati</taxon>
        <taxon>Thermodesulfobacteriota</taxon>
        <taxon>Desulfovibrionia</taxon>
        <taxon>Desulfovibrionales</taxon>
        <taxon>Desulfovibrionaceae</taxon>
        <taxon>Maridesulfovibrio</taxon>
    </lineage>
</organism>
<keyword evidence="3" id="KW-1185">Reference proteome</keyword>
<accession>L0RBG1</accession>
<dbReference type="STRING" id="1121451.DESAM_21855"/>
<evidence type="ECO:0000313" key="2">
    <source>
        <dbReference type="EMBL" id="CCO24128.1"/>
    </source>
</evidence>
<dbReference type="Proteomes" id="UP000010808">
    <property type="component" value="Chromosome"/>
</dbReference>
<dbReference type="InterPro" id="IPR036390">
    <property type="entry name" value="WH_DNA-bd_sf"/>
</dbReference>
<gene>
    <name evidence="2" type="ORF">DESAM_21855</name>
</gene>
<dbReference type="EMBL" id="FO203522">
    <property type="protein sequence ID" value="CCO24128.1"/>
    <property type="molecule type" value="Genomic_DNA"/>
</dbReference>
<name>L0RBG1_9BACT</name>
<dbReference type="PANTHER" id="PTHR30432:SF1">
    <property type="entry name" value="DNA-BINDING TRANSCRIPTIONAL DUAL REGULATOR MODE"/>
    <property type="match status" value="1"/>
</dbReference>
<dbReference type="Gene3D" id="1.10.10.10">
    <property type="entry name" value="Winged helix-like DNA-binding domain superfamily/Winged helix DNA-binding domain"/>
    <property type="match status" value="1"/>
</dbReference>
<dbReference type="KEGG" id="dhy:DESAM_21855"/>
<protein>
    <submittedName>
        <fullName evidence="2">Putative transcriptional regulator, ModE family</fullName>
    </submittedName>
</protein>
<dbReference type="PANTHER" id="PTHR30432">
    <property type="entry name" value="TRANSCRIPTIONAL REGULATOR MODE"/>
    <property type="match status" value="1"/>
</dbReference>
<dbReference type="GO" id="GO:0003700">
    <property type="term" value="F:DNA-binding transcription factor activity"/>
    <property type="evidence" value="ECO:0007669"/>
    <property type="project" value="InterPro"/>
</dbReference>
<proteinExistence type="predicted"/>
<dbReference type="InterPro" id="IPR051815">
    <property type="entry name" value="Molybdate_resp_trans_reg"/>
</dbReference>
<dbReference type="SUPFAM" id="SSF46785">
    <property type="entry name" value="Winged helix' DNA-binding domain"/>
    <property type="match status" value="1"/>
</dbReference>
<dbReference type="PATRIC" id="fig|1121451.3.peg.2086"/>
<evidence type="ECO:0000313" key="3">
    <source>
        <dbReference type="Proteomes" id="UP000010808"/>
    </source>
</evidence>
<dbReference type="AlphaFoldDB" id="L0RBG1"/>
<dbReference type="eggNOG" id="COG2005">
    <property type="taxonomic scope" value="Bacteria"/>
</dbReference>
<dbReference type="InterPro" id="IPR000847">
    <property type="entry name" value="LysR_HTH_N"/>
</dbReference>
<feature type="domain" description="HTH lysR-type" evidence="1">
    <location>
        <begin position="47"/>
        <end position="106"/>
    </location>
</feature>